<name>A0A502HRQ1_9PSED</name>
<protein>
    <submittedName>
        <fullName evidence="1">Uncharacterized protein</fullName>
    </submittedName>
</protein>
<dbReference type="EMBL" id="RCZE01000008">
    <property type="protein sequence ID" value="TPG76334.1"/>
    <property type="molecule type" value="Genomic_DNA"/>
</dbReference>
<gene>
    <name evidence="1" type="ORF">EAH78_18400</name>
</gene>
<dbReference type="RefSeq" id="WP_140668773.1">
    <property type="nucleotide sequence ID" value="NZ_RCZE01000008.1"/>
</dbReference>
<reference evidence="1 2" key="1">
    <citation type="journal article" date="2019" name="Environ. Microbiol.">
        <title>Species interactions and distinct microbial communities in high Arctic permafrost affected cryosols are associated with the CH4 and CO2 gas fluxes.</title>
        <authorList>
            <person name="Altshuler I."/>
            <person name="Hamel J."/>
            <person name="Turney S."/>
            <person name="Magnuson E."/>
            <person name="Levesque R."/>
            <person name="Greer C."/>
            <person name="Whyte L.G."/>
        </authorList>
    </citation>
    <scope>NUCLEOTIDE SEQUENCE [LARGE SCALE GENOMIC DNA]</scope>
    <source>
        <strain evidence="1 2">E3</strain>
    </source>
</reference>
<organism evidence="1 2">
    <name type="scientific">Pseudomonas arsenicoxydans</name>
    <dbReference type="NCBI Taxonomy" id="702115"/>
    <lineage>
        <taxon>Bacteria</taxon>
        <taxon>Pseudomonadati</taxon>
        <taxon>Pseudomonadota</taxon>
        <taxon>Gammaproteobacteria</taxon>
        <taxon>Pseudomonadales</taxon>
        <taxon>Pseudomonadaceae</taxon>
        <taxon>Pseudomonas</taxon>
    </lineage>
</organism>
<evidence type="ECO:0000313" key="2">
    <source>
        <dbReference type="Proteomes" id="UP000317933"/>
    </source>
</evidence>
<evidence type="ECO:0000313" key="1">
    <source>
        <dbReference type="EMBL" id="TPG76334.1"/>
    </source>
</evidence>
<proteinExistence type="predicted"/>
<comment type="caution">
    <text evidence="1">The sequence shown here is derived from an EMBL/GenBank/DDBJ whole genome shotgun (WGS) entry which is preliminary data.</text>
</comment>
<dbReference type="Proteomes" id="UP000317933">
    <property type="component" value="Unassembled WGS sequence"/>
</dbReference>
<accession>A0A502HRQ1</accession>
<dbReference type="AlphaFoldDB" id="A0A502HRQ1"/>
<sequence>MGTTEITFDADTVNVSTISGTSADMRVTADVDVQTVLENFEAAEVLEHISRDDFLEAIGEEYVHVYFCIDADK</sequence>